<dbReference type="SUPFAM" id="SSF52540">
    <property type="entry name" value="P-loop containing nucleoside triphosphate hydrolases"/>
    <property type="match status" value="1"/>
</dbReference>
<organism evidence="6">
    <name type="scientific">Gongylonema pulchrum</name>
    <dbReference type="NCBI Taxonomy" id="637853"/>
    <lineage>
        <taxon>Eukaryota</taxon>
        <taxon>Metazoa</taxon>
        <taxon>Ecdysozoa</taxon>
        <taxon>Nematoda</taxon>
        <taxon>Chromadorea</taxon>
        <taxon>Rhabditida</taxon>
        <taxon>Spirurina</taxon>
        <taxon>Spiruromorpha</taxon>
        <taxon>Spiruroidea</taxon>
        <taxon>Gongylonematidae</taxon>
        <taxon>Gongylonema</taxon>
    </lineage>
</organism>
<dbReference type="GO" id="GO:0016459">
    <property type="term" value="C:myosin complex"/>
    <property type="evidence" value="ECO:0007669"/>
    <property type="project" value="UniProtKB-KW"/>
</dbReference>
<dbReference type="InterPro" id="IPR027417">
    <property type="entry name" value="P-loop_NTPase"/>
</dbReference>
<keyword evidence="1" id="KW-0547">Nucleotide-binding</keyword>
<evidence type="ECO:0000256" key="2">
    <source>
        <dbReference type="ARBA" id="ARBA00022840"/>
    </source>
</evidence>
<dbReference type="PRINTS" id="PR00193">
    <property type="entry name" value="MYOSINHEAVY"/>
</dbReference>
<dbReference type="PANTHER" id="PTHR13140:SF729">
    <property type="entry name" value="UNCONVENTIONAL MYOSIN-IE"/>
    <property type="match status" value="1"/>
</dbReference>
<evidence type="ECO:0000313" key="6">
    <source>
        <dbReference type="WBParaSite" id="GPUH_0000310101-mRNA-1"/>
    </source>
</evidence>
<keyword evidence="4" id="KW-0505">Motor protein</keyword>
<dbReference type="GO" id="GO:0006897">
    <property type="term" value="P:endocytosis"/>
    <property type="evidence" value="ECO:0007669"/>
    <property type="project" value="TreeGrafter"/>
</dbReference>
<accession>A0A183D305</accession>
<dbReference type="Pfam" id="PF00063">
    <property type="entry name" value="Myosin_head"/>
    <property type="match status" value="1"/>
</dbReference>
<comment type="similarity">
    <text evidence="4">Belongs to the TRAFAC class myosin-kinesin ATPase superfamily. Myosin family.</text>
</comment>
<sequence length="221" mass="25313">LNHSGCYKIDGTDDAKEFKQTLHAMEVIGIDVESQMQILQLVAAIMHIGNITFTENNNFAAFPAYLLGLKASAIREKLISRHMESKWGKQTEQINVTLNVEQAEFTRDAWTKDLYARLFDFLIASVNQGMRISSRLSGMPLSIGILDIYGFEIFDNNGFEQFCINFVNEKLQQIFIELTLKAEQEEYVSEGIRWTPIHFFNNKVVCDLIEARKPPGTFYDL</sequence>
<evidence type="ECO:0000256" key="1">
    <source>
        <dbReference type="ARBA" id="ARBA00022741"/>
    </source>
</evidence>
<dbReference type="WBParaSite" id="GPUH_0000310101-mRNA-1">
    <property type="protein sequence ID" value="GPUH_0000310101-mRNA-1"/>
    <property type="gene ID" value="GPUH_0000310101"/>
</dbReference>
<dbReference type="GO" id="GO:0005902">
    <property type="term" value="C:microvillus"/>
    <property type="evidence" value="ECO:0007669"/>
    <property type="project" value="TreeGrafter"/>
</dbReference>
<evidence type="ECO:0000256" key="3">
    <source>
        <dbReference type="ARBA" id="ARBA00023203"/>
    </source>
</evidence>
<dbReference type="SMART" id="SM00242">
    <property type="entry name" value="MYSc"/>
    <property type="match status" value="1"/>
</dbReference>
<keyword evidence="4" id="KW-0518">Myosin</keyword>
<keyword evidence="2" id="KW-0067">ATP-binding</keyword>
<dbReference type="GO" id="GO:0005737">
    <property type="term" value="C:cytoplasm"/>
    <property type="evidence" value="ECO:0007669"/>
    <property type="project" value="TreeGrafter"/>
</dbReference>
<dbReference type="GO" id="GO:0007015">
    <property type="term" value="P:actin filament organization"/>
    <property type="evidence" value="ECO:0007669"/>
    <property type="project" value="TreeGrafter"/>
</dbReference>
<keyword evidence="3 4" id="KW-0009">Actin-binding</keyword>
<comment type="caution">
    <text evidence="4">Lacks conserved residue(s) required for the propagation of feature annotation.</text>
</comment>
<dbReference type="AlphaFoldDB" id="A0A183D305"/>
<proteinExistence type="inferred from homology"/>
<dbReference type="Gene3D" id="1.20.58.530">
    <property type="match status" value="1"/>
</dbReference>
<dbReference type="GO" id="GO:0000146">
    <property type="term" value="F:microfilament motor activity"/>
    <property type="evidence" value="ECO:0007669"/>
    <property type="project" value="TreeGrafter"/>
</dbReference>
<dbReference type="GO" id="GO:0051015">
    <property type="term" value="F:actin filament binding"/>
    <property type="evidence" value="ECO:0007669"/>
    <property type="project" value="TreeGrafter"/>
</dbReference>
<feature type="domain" description="Myosin motor" evidence="5">
    <location>
        <begin position="1"/>
        <end position="221"/>
    </location>
</feature>
<evidence type="ECO:0000259" key="5">
    <source>
        <dbReference type="PROSITE" id="PS51456"/>
    </source>
</evidence>
<name>A0A183D305_9BILA</name>
<dbReference type="GO" id="GO:0005524">
    <property type="term" value="F:ATP binding"/>
    <property type="evidence" value="ECO:0007669"/>
    <property type="project" value="UniProtKB-KW"/>
</dbReference>
<dbReference type="Gene3D" id="1.10.10.820">
    <property type="match status" value="1"/>
</dbReference>
<dbReference type="PROSITE" id="PS51456">
    <property type="entry name" value="MYOSIN_MOTOR"/>
    <property type="match status" value="1"/>
</dbReference>
<dbReference type="GO" id="GO:0005886">
    <property type="term" value="C:plasma membrane"/>
    <property type="evidence" value="ECO:0007669"/>
    <property type="project" value="TreeGrafter"/>
</dbReference>
<reference evidence="6" key="1">
    <citation type="submission" date="2016-06" db="UniProtKB">
        <authorList>
            <consortium name="WormBaseParasite"/>
        </authorList>
    </citation>
    <scope>IDENTIFICATION</scope>
</reference>
<protein>
    <submittedName>
        <fullName evidence="6">Myosin motor domain-containing protein</fullName>
    </submittedName>
</protein>
<evidence type="ECO:0000256" key="4">
    <source>
        <dbReference type="PROSITE-ProRule" id="PRU00782"/>
    </source>
</evidence>
<dbReference type="PANTHER" id="PTHR13140">
    <property type="entry name" value="MYOSIN"/>
    <property type="match status" value="1"/>
</dbReference>
<dbReference type="InterPro" id="IPR001609">
    <property type="entry name" value="Myosin_head_motor_dom-like"/>
</dbReference>
<dbReference type="Gene3D" id="1.20.120.720">
    <property type="entry name" value="Myosin VI head, motor domain, U50 subdomain"/>
    <property type="match status" value="1"/>
</dbReference>